<accession>A0A450VP78</accession>
<dbReference type="Gene3D" id="3.30.559.10">
    <property type="entry name" value="Chloramphenicol acetyltransferase-like domain"/>
    <property type="match status" value="1"/>
</dbReference>
<dbReference type="EMBL" id="CAADEZ010000017">
    <property type="protein sequence ID" value="VFJ44473.1"/>
    <property type="molecule type" value="Genomic_DNA"/>
</dbReference>
<dbReference type="EMBL" id="CAADFA010000202">
    <property type="protein sequence ID" value="VFJ57585.1"/>
    <property type="molecule type" value="Genomic_DNA"/>
</dbReference>
<feature type="domain" description="Condensation" evidence="1">
    <location>
        <begin position="5"/>
        <end position="180"/>
    </location>
</feature>
<dbReference type="GO" id="GO:0044550">
    <property type="term" value="P:secondary metabolite biosynthetic process"/>
    <property type="evidence" value="ECO:0007669"/>
    <property type="project" value="TreeGrafter"/>
</dbReference>
<dbReference type="SUPFAM" id="SSF52777">
    <property type="entry name" value="CoA-dependent acyltransferases"/>
    <property type="match status" value="1"/>
</dbReference>
<proteinExistence type="predicted"/>
<evidence type="ECO:0000259" key="1">
    <source>
        <dbReference type="Pfam" id="PF00668"/>
    </source>
</evidence>
<organism evidence="4">
    <name type="scientific">Candidatus Kentrum sp. FM</name>
    <dbReference type="NCBI Taxonomy" id="2126340"/>
    <lineage>
        <taxon>Bacteria</taxon>
        <taxon>Pseudomonadati</taxon>
        <taxon>Pseudomonadota</taxon>
        <taxon>Gammaproteobacteria</taxon>
        <taxon>Candidatus Kentrum</taxon>
    </lineage>
</organism>
<dbReference type="GO" id="GO:0043041">
    <property type="term" value="P:amino acid activation for nonribosomal peptide biosynthetic process"/>
    <property type="evidence" value="ECO:0007669"/>
    <property type="project" value="TreeGrafter"/>
</dbReference>
<dbReference type="InterPro" id="IPR001242">
    <property type="entry name" value="Condensation_dom"/>
</dbReference>
<dbReference type="GO" id="GO:0003824">
    <property type="term" value="F:catalytic activity"/>
    <property type="evidence" value="ECO:0007669"/>
    <property type="project" value="InterPro"/>
</dbReference>
<dbReference type="Pfam" id="PF00668">
    <property type="entry name" value="Condensation"/>
    <property type="match status" value="1"/>
</dbReference>
<dbReference type="PANTHER" id="PTHR45527">
    <property type="entry name" value="NONRIBOSOMAL PEPTIDE SYNTHETASE"/>
    <property type="match status" value="1"/>
</dbReference>
<dbReference type="AlphaFoldDB" id="A0A450VP78"/>
<evidence type="ECO:0000313" key="2">
    <source>
        <dbReference type="EMBL" id="VFJ44473.1"/>
    </source>
</evidence>
<dbReference type="Gene3D" id="3.30.559.30">
    <property type="entry name" value="Nonribosomal peptide synthetase, condensation domain"/>
    <property type="match status" value="1"/>
</dbReference>
<protein>
    <submittedName>
        <fullName evidence="4">HxxPF-repeated domain-containing protein</fullName>
    </submittedName>
</protein>
<gene>
    <name evidence="2" type="ORF">BECKFM1743A_GA0114220_100171</name>
    <name evidence="4" type="ORF">BECKFM1743B_GA0114221_100202</name>
    <name evidence="3" type="ORF">BECKFM1743C_GA0114222_102027</name>
</gene>
<evidence type="ECO:0000313" key="3">
    <source>
        <dbReference type="EMBL" id="VFJ57585.1"/>
    </source>
</evidence>
<dbReference type="InterPro" id="IPR023213">
    <property type="entry name" value="CAT-like_dom_sf"/>
</dbReference>
<sequence>MAFCSFRFSEPLTGGIRALAKTEKVTPFILLLAAWQTLLHRYTGQEDILVSAPVMGRFHKKFYDVVGYFVNPIVLRADLFGEPSFRDFLAQVRKTFFDALRHQDYPFASLFETLRLKRDPSYPPSAQTAFTFLKPEMHPKFGELIAGKRVSWAGMEIEHFDLDDQEGQDDLELEIVETRKAFLGGFDTTPISSSTRPSKGWRGISRSCYRASFPIQSKRSARFHS</sequence>
<evidence type="ECO:0000313" key="4">
    <source>
        <dbReference type="EMBL" id="VFK06577.1"/>
    </source>
</evidence>
<reference evidence="4" key="1">
    <citation type="submission" date="2019-02" db="EMBL/GenBank/DDBJ databases">
        <authorList>
            <person name="Gruber-Vodicka R. H."/>
            <person name="Seah K. B. B."/>
        </authorList>
    </citation>
    <scope>NUCLEOTIDE SEQUENCE</scope>
    <source>
        <strain evidence="2">BECK_BZ163</strain>
        <strain evidence="4">BECK_BZ164</strain>
        <strain evidence="3">BECK_BZ165</strain>
    </source>
</reference>
<dbReference type="GO" id="GO:0031177">
    <property type="term" value="F:phosphopantetheine binding"/>
    <property type="evidence" value="ECO:0007669"/>
    <property type="project" value="TreeGrafter"/>
</dbReference>
<dbReference type="GO" id="GO:0005829">
    <property type="term" value="C:cytosol"/>
    <property type="evidence" value="ECO:0007669"/>
    <property type="project" value="TreeGrafter"/>
</dbReference>
<dbReference type="PANTHER" id="PTHR45527:SF1">
    <property type="entry name" value="FATTY ACID SYNTHASE"/>
    <property type="match status" value="1"/>
</dbReference>
<name>A0A450VP78_9GAMM</name>
<dbReference type="EMBL" id="CAADFL010000020">
    <property type="protein sequence ID" value="VFK06577.1"/>
    <property type="molecule type" value="Genomic_DNA"/>
</dbReference>